<name>A0A346Y6U1_9ACTN</name>
<geneLocation type="plasmid" evidence="5">
    <name>pedy32-46i</name>
</geneLocation>
<keyword evidence="5" id="KW-1185">Reference proteome</keyword>
<dbReference type="GO" id="GO:0005829">
    <property type="term" value="C:cytosol"/>
    <property type="evidence" value="ECO:0007669"/>
    <property type="project" value="TreeGrafter"/>
</dbReference>
<dbReference type="OrthoDB" id="9799835at2"/>
<dbReference type="SMART" id="SM00411">
    <property type="entry name" value="BHL"/>
    <property type="match status" value="1"/>
</dbReference>
<comment type="similarity">
    <text evidence="3">Belongs to the bacterial histone-like protein family.</text>
</comment>
<dbReference type="GO" id="GO:0030527">
    <property type="term" value="F:structural constituent of chromatin"/>
    <property type="evidence" value="ECO:0007669"/>
    <property type="project" value="InterPro"/>
</dbReference>
<dbReference type="EMBL" id="CP031166">
    <property type="protein sequence ID" value="AXV10188.1"/>
    <property type="molecule type" value="Genomic_DNA"/>
</dbReference>
<evidence type="ECO:0000313" key="5">
    <source>
        <dbReference type="Proteomes" id="UP000264006"/>
    </source>
</evidence>
<sequence>MNKAELVADLVDRLGADNPDLDLTHHAVDALVTAFTASIVEAAAAGDRVVVAGLGTFELTRRNARTGRNPHTGEAVPIPARMAPKFTPAAAFKRAADRVPVADDVVAQRAAA</sequence>
<evidence type="ECO:0000256" key="3">
    <source>
        <dbReference type="RuleBase" id="RU003939"/>
    </source>
</evidence>
<dbReference type="CDD" id="cd13831">
    <property type="entry name" value="HU"/>
    <property type="match status" value="1"/>
</dbReference>
<keyword evidence="1" id="KW-0226">DNA condensation</keyword>
<gene>
    <name evidence="4" type="ORF">DVS28_b0448</name>
</gene>
<organism evidence="4 5">
    <name type="scientific">Euzebya pacifica</name>
    <dbReference type="NCBI Taxonomy" id="1608957"/>
    <lineage>
        <taxon>Bacteria</taxon>
        <taxon>Bacillati</taxon>
        <taxon>Actinomycetota</taxon>
        <taxon>Nitriliruptoria</taxon>
        <taxon>Euzebyales</taxon>
    </lineage>
</organism>
<dbReference type="Gene3D" id="4.10.520.10">
    <property type="entry name" value="IHF-like DNA-binding proteins"/>
    <property type="match status" value="1"/>
</dbReference>
<dbReference type="AlphaFoldDB" id="A0A346Y6U1"/>
<reference evidence="4 5" key="1">
    <citation type="submission" date="2018-09" db="EMBL/GenBank/DDBJ databases">
        <title>Complete genome sequence of Euzebya sp. DY32-46 isolated from seawater of Pacific Ocean.</title>
        <authorList>
            <person name="Xu L."/>
            <person name="Wu Y.-H."/>
            <person name="Xu X.-W."/>
        </authorList>
    </citation>
    <scope>NUCLEOTIDE SEQUENCE [LARGE SCALE GENOMIC DNA]</scope>
    <source>
        <strain evidence="4 5">DY32-46</strain>
        <plasmid evidence="5">pedy32-46i</plasmid>
    </source>
</reference>
<dbReference type="PANTHER" id="PTHR33175:SF3">
    <property type="entry name" value="DNA-BINDING PROTEIN HU-BETA"/>
    <property type="match status" value="1"/>
</dbReference>
<dbReference type="Pfam" id="PF00216">
    <property type="entry name" value="Bac_DNA_binding"/>
    <property type="match status" value="1"/>
</dbReference>
<dbReference type="PRINTS" id="PR01727">
    <property type="entry name" value="DNABINDINGHU"/>
</dbReference>
<dbReference type="Proteomes" id="UP000264006">
    <property type="component" value="Plasmid pEDY32-46I"/>
</dbReference>
<evidence type="ECO:0000256" key="2">
    <source>
        <dbReference type="ARBA" id="ARBA00023125"/>
    </source>
</evidence>
<keyword evidence="2 4" id="KW-0238">DNA-binding</keyword>
<dbReference type="KEGG" id="euz:DVS28_b0448"/>
<dbReference type="GO" id="GO:0003677">
    <property type="term" value="F:DNA binding"/>
    <property type="evidence" value="ECO:0007669"/>
    <property type="project" value="UniProtKB-KW"/>
</dbReference>
<evidence type="ECO:0000313" key="4">
    <source>
        <dbReference type="EMBL" id="AXV10188.1"/>
    </source>
</evidence>
<accession>A0A346Y6U1</accession>
<dbReference type="PANTHER" id="PTHR33175">
    <property type="entry name" value="DNA-BINDING PROTEIN HU"/>
    <property type="match status" value="1"/>
</dbReference>
<proteinExistence type="inferred from homology"/>
<dbReference type="GO" id="GO:0030261">
    <property type="term" value="P:chromosome condensation"/>
    <property type="evidence" value="ECO:0007669"/>
    <property type="project" value="UniProtKB-KW"/>
</dbReference>
<dbReference type="SUPFAM" id="SSF47729">
    <property type="entry name" value="IHF-like DNA-binding proteins"/>
    <property type="match status" value="1"/>
</dbReference>
<protein>
    <submittedName>
        <fullName evidence="4">DNA-binding protein HU-1</fullName>
    </submittedName>
</protein>
<dbReference type="InterPro" id="IPR010992">
    <property type="entry name" value="IHF-like_DNA-bd_dom_sf"/>
</dbReference>
<dbReference type="InterPro" id="IPR000119">
    <property type="entry name" value="Hist_DNA-bd"/>
</dbReference>
<evidence type="ECO:0000256" key="1">
    <source>
        <dbReference type="ARBA" id="ARBA00023067"/>
    </source>
</evidence>
<keyword evidence="4" id="KW-0614">Plasmid</keyword>